<reference evidence="2" key="1">
    <citation type="submission" date="2009-12" db="EMBL/GenBank/DDBJ databases">
        <title>Complete sequence of Treponema primitia strain ZAS-2.</title>
        <authorList>
            <person name="Tetu S.G."/>
            <person name="Matson E."/>
            <person name="Ren Q."/>
            <person name="Seshadri R."/>
            <person name="Elbourne L."/>
            <person name="Hassan K.A."/>
            <person name="Durkin A."/>
            <person name="Radune D."/>
            <person name="Mohamoud Y."/>
            <person name="Shay R."/>
            <person name="Jin S."/>
            <person name="Zhang X."/>
            <person name="Lucey K."/>
            <person name="Ballor N.R."/>
            <person name="Ottesen E."/>
            <person name="Rosenthal R."/>
            <person name="Allen A."/>
            <person name="Leadbetter J.R."/>
            <person name="Paulsen I.T."/>
        </authorList>
    </citation>
    <scope>NUCLEOTIDE SEQUENCE [LARGE SCALE GENOMIC DNA]</scope>
    <source>
        <strain evidence="2">ATCC BAA-887 / DSM 12427 / ZAS-2</strain>
    </source>
</reference>
<dbReference type="OrthoDB" id="9814045at2"/>
<keyword evidence="2" id="KW-1185">Reference proteome</keyword>
<reference evidence="1 2" key="2">
    <citation type="journal article" date="2011" name="ISME J.">
        <title>RNA-seq reveals cooperative metabolic interactions between two termite-gut spirochete species in co-culture.</title>
        <authorList>
            <person name="Rosenthal A.Z."/>
            <person name="Matson E.G."/>
            <person name="Eldar A."/>
            <person name="Leadbetter J.R."/>
        </authorList>
    </citation>
    <scope>NUCLEOTIDE SEQUENCE [LARGE SCALE GENOMIC DNA]</scope>
    <source>
        <strain evidence="2">ATCC BAA-887 / DSM 12427 / ZAS-2</strain>
    </source>
</reference>
<evidence type="ECO:0008006" key="3">
    <source>
        <dbReference type="Google" id="ProtNLM"/>
    </source>
</evidence>
<dbReference type="Proteomes" id="UP000009223">
    <property type="component" value="Chromosome"/>
</dbReference>
<dbReference type="EMBL" id="CP001843">
    <property type="protein sequence ID" value="AEF83759.1"/>
    <property type="molecule type" value="Genomic_DNA"/>
</dbReference>
<name>F5YPZ1_TREPZ</name>
<dbReference type="KEGG" id="tpi:TREPR_2797"/>
<evidence type="ECO:0000313" key="1">
    <source>
        <dbReference type="EMBL" id="AEF83759.1"/>
    </source>
</evidence>
<dbReference type="eggNOG" id="COG2929">
    <property type="taxonomic scope" value="Bacteria"/>
</dbReference>
<proteinExistence type="predicted"/>
<dbReference type="HOGENOM" id="CLU_186687_0_0_12"/>
<evidence type="ECO:0000313" key="2">
    <source>
        <dbReference type="Proteomes" id="UP000009223"/>
    </source>
</evidence>
<accession>F5YPZ1</accession>
<dbReference type="STRING" id="545694.TREPR_2797"/>
<dbReference type="AlphaFoldDB" id="F5YPZ1"/>
<protein>
    <recommendedName>
        <fullName evidence="3">Toxin-antitoxin system, toxin component</fullName>
    </recommendedName>
</protein>
<gene>
    <name evidence="1" type="ordered locus">TREPR_2797</name>
</gene>
<sequence length="91" mass="10929">MIIQWNDEKNTVLKRIRGVSFEQIVILLEENTMIDMLDHPNKEKYGNQKLMLFNIENYIYVVPAVIEGESIFLKTIYPSRKYTEKYLRDNK</sequence>
<organism evidence="1 2">
    <name type="scientific">Treponema primitia (strain ATCC BAA-887 / DSM 12427 / ZAS-2)</name>
    <dbReference type="NCBI Taxonomy" id="545694"/>
    <lineage>
        <taxon>Bacteria</taxon>
        <taxon>Pseudomonadati</taxon>
        <taxon>Spirochaetota</taxon>
        <taxon>Spirochaetia</taxon>
        <taxon>Spirochaetales</taxon>
        <taxon>Treponemataceae</taxon>
        <taxon>Treponema</taxon>
    </lineage>
</organism>